<keyword evidence="2" id="KW-1185">Reference proteome</keyword>
<protein>
    <submittedName>
        <fullName evidence="1">Uncharacterized protein</fullName>
    </submittedName>
</protein>
<accession>A0ACB9M3G0</accession>
<proteinExistence type="predicted"/>
<evidence type="ECO:0000313" key="2">
    <source>
        <dbReference type="Proteomes" id="UP001057402"/>
    </source>
</evidence>
<dbReference type="EMBL" id="CM042889">
    <property type="protein sequence ID" value="KAI4318749.1"/>
    <property type="molecule type" value="Genomic_DNA"/>
</dbReference>
<comment type="caution">
    <text evidence="1">The sequence shown here is derived from an EMBL/GenBank/DDBJ whole genome shotgun (WGS) entry which is preliminary data.</text>
</comment>
<gene>
    <name evidence="1" type="ORF">MLD38_032419</name>
</gene>
<organism evidence="1 2">
    <name type="scientific">Melastoma candidum</name>
    <dbReference type="NCBI Taxonomy" id="119954"/>
    <lineage>
        <taxon>Eukaryota</taxon>
        <taxon>Viridiplantae</taxon>
        <taxon>Streptophyta</taxon>
        <taxon>Embryophyta</taxon>
        <taxon>Tracheophyta</taxon>
        <taxon>Spermatophyta</taxon>
        <taxon>Magnoliopsida</taxon>
        <taxon>eudicotyledons</taxon>
        <taxon>Gunneridae</taxon>
        <taxon>Pentapetalae</taxon>
        <taxon>rosids</taxon>
        <taxon>malvids</taxon>
        <taxon>Myrtales</taxon>
        <taxon>Melastomataceae</taxon>
        <taxon>Melastomatoideae</taxon>
        <taxon>Melastomateae</taxon>
        <taxon>Melastoma</taxon>
    </lineage>
</organism>
<evidence type="ECO:0000313" key="1">
    <source>
        <dbReference type="EMBL" id="KAI4318749.1"/>
    </source>
</evidence>
<dbReference type="Proteomes" id="UP001057402">
    <property type="component" value="Chromosome 10"/>
</dbReference>
<reference evidence="2" key="1">
    <citation type="journal article" date="2023" name="Front. Plant Sci.">
        <title>Chromosomal-level genome assembly of Melastoma candidum provides insights into trichome evolution.</title>
        <authorList>
            <person name="Zhong Y."/>
            <person name="Wu W."/>
            <person name="Sun C."/>
            <person name="Zou P."/>
            <person name="Liu Y."/>
            <person name="Dai S."/>
            <person name="Zhou R."/>
        </authorList>
    </citation>
    <scope>NUCLEOTIDE SEQUENCE [LARGE SCALE GENOMIC DNA]</scope>
</reference>
<name>A0ACB9M3G0_9MYRT</name>
<sequence>MERDVFLSFRGEDNHGRGDFVGHLNTALNRAGITTFFADESLKIGQDISCEIRRAIENSRIAIVVLSENFPSSRWCLDELVKICECKEARGLAVKPVFYNVEPSDVRRLNGRFGDAFKESSKRAVRDGTPERVEKWGKALNEVGNLMGWESTKWREPKLISRIVRLISMSVSNAFSNITSYTVGIDRRAKFIEDKLEIGSTGTRKLGIWGMSGLGKTTTALFVYEKVCHQFSASSFIADVGKVSKSAGGMATLQKQLLVEILEDESIEVFNNHEGRKLISRRLRHLDILLVVDGVDTPEQLRDLVGDPGWFGPKSRIIITTTDKHLLMASGVDYIYEVEILGMHDARTLFQNYAHIVPEMVNEEYESLSKEVLRYCGGIPLALEVLGSFFAARGPEEWRSALDQLKVIPNKDILARLKISYDGLNDEQKKTFLYVSCILERDSEDHVVFLLDCLGLYPKINLEVLKEKCLVKLSWGRIRMHGKLQELGRCIAHQHHANEHLVLWSIKDIQNLLDRNAVSSSPSKVVCYSLHAHRTVMKHSLALIYMVFAKFPLLKLLIITGGEANFFGHVESLSNELRYIRWDGCPLKSLPSNFRATHLRGLVLPSSSIHCLKSGGEHFARLEVIQLCECEDLTGIPDVSNLPELRTLDLQGCIRLVEVRSSIPFHGKLQHINLKGCTKLRRLPDAIKFPSLGTFTLSGCSSLHEFPQITGRMEHLRELNLDGTAIAELPASIKFLVGLQKLSANDCENLRSLPNCIADLNCLRYLDLLDCHNLKDLPPNLVNLEQVRLKRVREEPEPVEGIQDAALSGVICGTPLHDNAKRCSCLIM</sequence>